<proteinExistence type="predicted"/>
<feature type="domain" description="C2H2-type" evidence="5">
    <location>
        <begin position="743"/>
        <end position="770"/>
    </location>
</feature>
<dbReference type="InterPro" id="IPR036236">
    <property type="entry name" value="Znf_C2H2_sf"/>
</dbReference>
<dbReference type="PANTHER" id="PTHR46232:SF1">
    <property type="entry name" value="SWI_SNF-RELATED MATRIX-ASSOCIATED ACTIN-DEPENDENT REGULATOR OF CHROMATIN SUBFAMILY E MEMBER 1"/>
    <property type="match status" value="1"/>
</dbReference>
<dbReference type="SUPFAM" id="SSF57667">
    <property type="entry name" value="beta-beta-alpha zinc fingers"/>
    <property type="match status" value="1"/>
</dbReference>
<evidence type="ECO:0000313" key="6">
    <source>
        <dbReference type="EMBL" id="KAJ8307275.1"/>
    </source>
</evidence>
<dbReference type="InterPro" id="IPR009071">
    <property type="entry name" value="HMG_box_dom"/>
</dbReference>
<feature type="compositionally biased region" description="Basic and acidic residues" evidence="3">
    <location>
        <begin position="668"/>
        <end position="682"/>
    </location>
</feature>
<dbReference type="PROSITE" id="PS50118">
    <property type="entry name" value="HMG_BOX_2"/>
    <property type="match status" value="1"/>
</dbReference>
<dbReference type="EMBL" id="JARBDR010000793">
    <property type="protein sequence ID" value="KAJ8307275.1"/>
    <property type="molecule type" value="Genomic_DNA"/>
</dbReference>
<name>A0ABQ9EV52_TEGGR</name>
<sequence length="771" mass="87626">MSHQQMFSFEEKITRKFGLAGRGSRSYLSDQPTSSRGSPFITSSHGNPNFNPVKIRSSGGGAGDRVHKPPKPPDKPLMPYMRYSRKIWDSVKNSNSELKLWEIGKIIGSMWRDLPESEKQEYMDEYETEKLTTILQPAAEAALEEEEQKKMRDRPSRQQSAKMEAHGRISIQQADEDDDPDDGFSIKHIAHARYMRNHRLINDIFSETLVPDIRTVVTTGRMEVLKRQVTSLTMHQKKLESELQQIEEKHEAKKRKFEEASEQFQEDLKKLCESKPVITDEMFNNMIIKAREELKIRHQQYLQQQEEERKRQLELAEIRKKEEEERQKMEQEERLKREENEKLGLSVEQDPMQKNGQVPCNSQQGEGSLLDDSLDPQSPDSQKTEDGMNMDGDGLDDRNDDLHSLDSPKSSPDIGHDKSLDMDQMDSPESQGEISPEKPRKYRKKDLGERGSDSDTKTPKDDDDKSQDEDSQSASEFTPKKMSPKPTSPEERTPTPVEKKKDEKKNGVKEKTPSTTDKKDAEEGFTHLKSATVPGVEKDLIEGSPLAMALSNSGPRYPPVGTIDDQYVQHAATDRTLTPVMGIDEPYNQRNLMPNLYQQVNVDNPYKHVNIMETPYTPMSSVGNPYTQLGGVENPYTQVNSPYSQIESPFTPVSSMDDPYSQVPSVEDQFRHLSDDSSRENSPKMGKGKNSGGKSKQKAAARATPNAGKVDGSKFTCEVCCKKFANRGSLNVHKRLHTGECPYKCELCDKAYPQNIQLKLHMKSHKRQGDI</sequence>
<feature type="domain" description="C2H2-type" evidence="5">
    <location>
        <begin position="715"/>
        <end position="742"/>
    </location>
</feature>
<feature type="compositionally biased region" description="Basic and acidic residues" evidence="3">
    <location>
        <begin position="147"/>
        <end position="156"/>
    </location>
</feature>
<reference evidence="6 7" key="1">
    <citation type="submission" date="2022-12" db="EMBL/GenBank/DDBJ databases">
        <title>Chromosome-level genome of Tegillarca granosa.</title>
        <authorList>
            <person name="Kim J."/>
        </authorList>
    </citation>
    <scope>NUCLEOTIDE SEQUENCE [LARGE SCALE GENOMIC DNA]</scope>
    <source>
        <strain evidence="6">Teg-2019</strain>
        <tissue evidence="6">Adductor muscle</tissue>
    </source>
</reference>
<evidence type="ECO:0000259" key="5">
    <source>
        <dbReference type="PROSITE" id="PS50157"/>
    </source>
</evidence>
<keyword evidence="1" id="KW-0479">Metal-binding</keyword>
<evidence type="ECO:0000256" key="3">
    <source>
        <dbReference type="SAM" id="MobiDB-lite"/>
    </source>
</evidence>
<feature type="compositionally biased region" description="Polar residues" evidence="3">
    <location>
        <begin position="352"/>
        <end position="366"/>
    </location>
</feature>
<keyword evidence="1" id="KW-0863">Zinc-finger</keyword>
<dbReference type="PROSITE" id="PS00028">
    <property type="entry name" value="ZINC_FINGER_C2H2_1"/>
    <property type="match status" value="2"/>
</dbReference>
<feature type="compositionally biased region" description="Basic and acidic residues" evidence="3">
    <location>
        <begin position="322"/>
        <end position="342"/>
    </location>
</feature>
<feature type="compositionally biased region" description="Polar residues" evidence="3">
    <location>
        <begin position="637"/>
        <end position="654"/>
    </location>
</feature>
<dbReference type="Gene3D" id="1.10.30.10">
    <property type="entry name" value="High mobility group box domain"/>
    <property type="match status" value="1"/>
</dbReference>
<dbReference type="InterPro" id="IPR013087">
    <property type="entry name" value="Znf_C2H2_type"/>
</dbReference>
<keyword evidence="7" id="KW-1185">Reference proteome</keyword>
<dbReference type="PROSITE" id="PS50157">
    <property type="entry name" value="ZINC_FINGER_C2H2_2"/>
    <property type="match status" value="2"/>
</dbReference>
<keyword evidence="2" id="KW-0539">Nucleus</keyword>
<gene>
    <name evidence="6" type="ORF">KUTeg_015359</name>
</gene>
<dbReference type="Gene3D" id="3.30.160.60">
    <property type="entry name" value="Classic Zinc Finger"/>
    <property type="match status" value="2"/>
</dbReference>
<feature type="compositionally biased region" description="Low complexity" evidence="3">
    <location>
        <begin position="472"/>
        <end position="485"/>
    </location>
</feature>
<dbReference type="Pfam" id="PF12874">
    <property type="entry name" value="zf-met"/>
    <property type="match status" value="1"/>
</dbReference>
<evidence type="ECO:0000259" key="4">
    <source>
        <dbReference type="PROSITE" id="PS50118"/>
    </source>
</evidence>
<dbReference type="InterPro" id="IPR036910">
    <property type="entry name" value="HMG_box_dom_sf"/>
</dbReference>
<feature type="compositionally biased region" description="Basic and acidic residues" evidence="3">
    <location>
        <begin position="435"/>
        <end position="463"/>
    </location>
</feature>
<feature type="region of interest" description="Disordered" evidence="3">
    <location>
        <begin position="20"/>
        <end position="78"/>
    </location>
</feature>
<feature type="compositionally biased region" description="Basic and acidic residues" evidence="3">
    <location>
        <begin position="488"/>
        <end position="526"/>
    </location>
</feature>
<feature type="compositionally biased region" description="Low complexity" evidence="3">
    <location>
        <begin position="692"/>
        <end position="703"/>
    </location>
</feature>
<evidence type="ECO:0000313" key="7">
    <source>
        <dbReference type="Proteomes" id="UP001217089"/>
    </source>
</evidence>
<feature type="compositionally biased region" description="Low complexity" evidence="3">
    <location>
        <begin position="368"/>
        <end position="392"/>
    </location>
</feature>
<dbReference type="SMART" id="SM00398">
    <property type="entry name" value="HMG"/>
    <property type="match status" value="1"/>
</dbReference>
<dbReference type="CDD" id="cd21983">
    <property type="entry name" value="HMG-box_SMARCE1"/>
    <property type="match status" value="1"/>
</dbReference>
<dbReference type="SUPFAM" id="SSF47095">
    <property type="entry name" value="HMG-box"/>
    <property type="match status" value="1"/>
</dbReference>
<protein>
    <submittedName>
        <fullName evidence="6">Uncharacterized protein</fullName>
    </submittedName>
</protein>
<keyword evidence="2" id="KW-0238">DNA-binding</keyword>
<feature type="domain" description="HMG box" evidence="4">
    <location>
        <begin position="73"/>
        <end position="130"/>
    </location>
</feature>
<evidence type="ECO:0000256" key="1">
    <source>
        <dbReference type="PROSITE-ProRule" id="PRU00042"/>
    </source>
</evidence>
<dbReference type="Pfam" id="PF00096">
    <property type="entry name" value="zf-C2H2"/>
    <property type="match status" value="1"/>
</dbReference>
<comment type="caution">
    <text evidence="6">The sequence shown here is derived from an EMBL/GenBank/DDBJ whole genome shotgun (WGS) entry which is preliminary data.</text>
</comment>
<feature type="compositionally biased region" description="Polar residues" evidence="3">
    <location>
        <begin position="26"/>
        <end position="50"/>
    </location>
</feature>
<feature type="region of interest" description="Disordered" evidence="3">
    <location>
        <begin position="141"/>
        <end position="182"/>
    </location>
</feature>
<dbReference type="SMART" id="SM00355">
    <property type="entry name" value="ZnF_C2H2"/>
    <property type="match status" value="2"/>
</dbReference>
<feature type="DNA-binding region" description="HMG box" evidence="2">
    <location>
        <begin position="73"/>
        <end position="130"/>
    </location>
</feature>
<accession>A0ABQ9EV52</accession>
<organism evidence="6 7">
    <name type="scientific">Tegillarca granosa</name>
    <name type="common">Malaysian cockle</name>
    <name type="synonym">Anadara granosa</name>
    <dbReference type="NCBI Taxonomy" id="220873"/>
    <lineage>
        <taxon>Eukaryota</taxon>
        <taxon>Metazoa</taxon>
        <taxon>Spiralia</taxon>
        <taxon>Lophotrochozoa</taxon>
        <taxon>Mollusca</taxon>
        <taxon>Bivalvia</taxon>
        <taxon>Autobranchia</taxon>
        <taxon>Pteriomorphia</taxon>
        <taxon>Arcoida</taxon>
        <taxon>Arcoidea</taxon>
        <taxon>Arcidae</taxon>
        <taxon>Tegillarca</taxon>
    </lineage>
</organism>
<evidence type="ECO:0000256" key="2">
    <source>
        <dbReference type="PROSITE-ProRule" id="PRU00267"/>
    </source>
</evidence>
<dbReference type="PANTHER" id="PTHR46232">
    <property type="entry name" value="SMARCE1 REGULATOR OF CHROMATIN"/>
    <property type="match status" value="1"/>
</dbReference>
<feature type="region of interest" description="Disordered" evidence="3">
    <location>
        <begin position="637"/>
        <end position="708"/>
    </location>
</feature>
<feature type="compositionally biased region" description="Basic and acidic residues" evidence="3">
    <location>
        <begin position="64"/>
        <end position="74"/>
    </location>
</feature>
<feature type="compositionally biased region" description="Basic and acidic residues" evidence="3">
    <location>
        <begin position="395"/>
        <end position="406"/>
    </location>
</feature>
<feature type="region of interest" description="Disordered" evidence="3">
    <location>
        <begin position="322"/>
        <end position="530"/>
    </location>
</feature>
<dbReference type="Proteomes" id="UP001217089">
    <property type="component" value="Unassembled WGS sequence"/>
</dbReference>
<keyword evidence="1" id="KW-0862">Zinc</keyword>
<dbReference type="Pfam" id="PF00505">
    <property type="entry name" value="HMG_box"/>
    <property type="match status" value="1"/>
</dbReference>